<dbReference type="OrthoDB" id="5786186at2"/>
<keyword evidence="1 2" id="KW-0732">Signal</keyword>
<dbReference type="AlphaFoldDB" id="A0A128EW90"/>
<reference evidence="5" key="1">
    <citation type="submission" date="2016-02" db="EMBL/GenBank/DDBJ databases">
        <authorList>
            <person name="Rodrigo-Torres Lidia"/>
            <person name="Arahal R.David."/>
        </authorList>
    </citation>
    <scope>NUCLEOTIDE SEQUENCE [LARGE SCALE GENOMIC DNA]</scope>
    <source>
        <strain evidence="5">CECT 9029</strain>
    </source>
</reference>
<dbReference type="Pfam" id="PF13505">
    <property type="entry name" value="OMP_b-brl"/>
    <property type="match status" value="1"/>
</dbReference>
<sequence>MKKMTIALVVALSAPTFASDTSDDTYLFGGYKGGDRNGFTLGAGYQLSESLGFEASYAYGGDESFYEFEGNKVTYRNKVNVTYHSTHIDAVWSKEMSPYFIPFAKTGLAYNVGKSDMTSTFSPGQMSSRDSEFRPHLGLGVEMSLPSEGNVFARMEYNTYLMSSPASDSWWGLNLGYRFS</sequence>
<dbReference type="Gene3D" id="2.40.160.20">
    <property type="match status" value="1"/>
</dbReference>
<dbReference type="InterPro" id="IPR011250">
    <property type="entry name" value="OMP/PagP_B-barrel"/>
</dbReference>
<evidence type="ECO:0000259" key="3">
    <source>
        <dbReference type="Pfam" id="PF13505"/>
    </source>
</evidence>
<keyword evidence="5" id="KW-1185">Reference proteome</keyword>
<dbReference type="InterPro" id="IPR027385">
    <property type="entry name" value="Beta-barrel_OMP"/>
</dbReference>
<gene>
    <name evidence="4" type="ORF">GCE9029_01079</name>
</gene>
<dbReference type="RefSeq" id="WP_062661469.1">
    <property type="nucleotide sequence ID" value="NZ_FIZX01000001.1"/>
</dbReference>
<organism evidence="4 5">
    <name type="scientific">Grimontia celer</name>
    <dbReference type="NCBI Taxonomy" id="1796497"/>
    <lineage>
        <taxon>Bacteria</taxon>
        <taxon>Pseudomonadati</taxon>
        <taxon>Pseudomonadota</taxon>
        <taxon>Gammaproteobacteria</taxon>
        <taxon>Vibrionales</taxon>
        <taxon>Vibrionaceae</taxon>
        <taxon>Grimontia</taxon>
    </lineage>
</organism>
<name>A0A128EW90_9GAMM</name>
<feature type="domain" description="Outer membrane protein beta-barrel" evidence="3">
    <location>
        <begin position="5"/>
        <end position="179"/>
    </location>
</feature>
<evidence type="ECO:0000256" key="2">
    <source>
        <dbReference type="SAM" id="SignalP"/>
    </source>
</evidence>
<feature type="signal peptide" evidence="2">
    <location>
        <begin position="1"/>
        <end position="18"/>
    </location>
</feature>
<keyword evidence="4" id="KW-0472">Membrane</keyword>
<proteinExistence type="predicted"/>
<evidence type="ECO:0000313" key="5">
    <source>
        <dbReference type="Proteomes" id="UP000071641"/>
    </source>
</evidence>
<dbReference type="EMBL" id="FIZX01000001">
    <property type="protein sequence ID" value="CZF78827.1"/>
    <property type="molecule type" value="Genomic_DNA"/>
</dbReference>
<dbReference type="SUPFAM" id="SSF56925">
    <property type="entry name" value="OMPA-like"/>
    <property type="match status" value="1"/>
</dbReference>
<protein>
    <submittedName>
        <fullName evidence="4">OmpA-like transmembrane domain protein</fullName>
    </submittedName>
</protein>
<evidence type="ECO:0000256" key="1">
    <source>
        <dbReference type="ARBA" id="ARBA00022729"/>
    </source>
</evidence>
<evidence type="ECO:0000313" key="4">
    <source>
        <dbReference type="EMBL" id="CZF78827.1"/>
    </source>
</evidence>
<dbReference type="Proteomes" id="UP000071641">
    <property type="component" value="Unassembled WGS sequence"/>
</dbReference>
<feature type="chain" id="PRO_5007281705" evidence="2">
    <location>
        <begin position="19"/>
        <end position="180"/>
    </location>
</feature>
<keyword evidence="4" id="KW-0812">Transmembrane</keyword>
<accession>A0A128EW90</accession>